<protein>
    <recommendedName>
        <fullName evidence="5">BZIP domain-containing protein</fullName>
    </recommendedName>
</protein>
<gene>
    <name evidence="3" type="ORF">MSPICULIGERA_LOCUS22777</name>
</gene>
<reference evidence="3" key="1">
    <citation type="submission" date="2023-06" db="EMBL/GenBank/DDBJ databases">
        <authorList>
            <person name="Delattre M."/>
        </authorList>
    </citation>
    <scope>NUCLEOTIDE SEQUENCE</scope>
    <source>
        <strain evidence="3">AF72</strain>
    </source>
</reference>
<feature type="non-terminal residue" evidence="3">
    <location>
        <position position="174"/>
    </location>
</feature>
<feature type="coiled-coil region" evidence="1">
    <location>
        <begin position="114"/>
        <end position="159"/>
    </location>
</feature>
<name>A0AA36GB82_9BILA</name>
<evidence type="ECO:0000256" key="2">
    <source>
        <dbReference type="SAM" id="MobiDB-lite"/>
    </source>
</evidence>
<evidence type="ECO:0000256" key="1">
    <source>
        <dbReference type="SAM" id="Coils"/>
    </source>
</evidence>
<organism evidence="3 4">
    <name type="scientific">Mesorhabditis spiculigera</name>
    <dbReference type="NCBI Taxonomy" id="96644"/>
    <lineage>
        <taxon>Eukaryota</taxon>
        <taxon>Metazoa</taxon>
        <taxon>Ecdysozoa</taxon>
        <taxon>Nematoda</taxon>
        <taxon>Chromadorea</taxon>
        <taxon>Rhabditida</taxon>
        <taxon>Rhabditina</taxon>
        <taxon>Rhabditomorpha</taxon>
        <taxon>Rhabditoidea</taxon>
        <taxon>Rhabditidae</taxon>
        <taxon>Mesorhabditinae</taxon>
        <taxon>Mesorhabditis</taxon>
    </lineage>
</organism>
<sequence>MSPLNLNYGSAGLLASQAASTSFPLFPQMFYTLPFTTPAAVISPPLDPNANQKIAEEITPLQNSAPSSPETDSESRGVTVYKGMRVKRGRPQQEIADDEEDPGSQKRKHRRLYARQYRAQMRNKIDEVKKLQDELEAAKKKHQDEVAQLNRTIISLIQLNQQLLPILNPGMQFN</sequence>
<keyword evidence="1" id="KW-0175">Coiled coil</keyword>
<proteinExistence type="predicted"/>
<evidence type="ECO:0008006" key="5">
    <source>
        <dbReference type="Google" id="ProtNLM"/>
    </source>
</evidence>
<evidence type="ECO:0000313" key="3">
    <source>
        <dbReference type="EMBL" id="CAJ0584734.1"/>
    </source>
</evidence>
<dbReference type="Proteomes" id="UP001177023">
    <property type="component" value="Unassembled WGS sequence"/>
</dbReference>
<keyword evidence="4" id="KW-1185">Reference proteome</keyword>
<dbReference type="EMBL" id="CATQJA010002700">
    <property type="protein sequence ID" value="CAJ0584734.1"/>
    <property type="molecule type" value="Genomic_DNA"/>
</dbReference>
<feature type="region of interest" description="Disordered" evidence="2">
    <location>
        <begin position="60"/>
        <end position="110"/>
    </location>
</feature>
<evidence type="ECO:0000313" key="4">
    <source>
        <dbReference type="Proteomes" id="UP001177023"/>
    </source>
</evidence>
<accession>A0AA36GB82</accession>
<feature type="compositionally biased region" description="Polar residues" evidence="2">
    <location>
        <begin position="60"/>
        <end position="70"/>
    </location>
</feature>
<dbReference type="AlphaFoldDB" id="A0AA36GB82"/>
<comment type="caution">
    <text evidence="3">The sequence shown here is derived from an EMBL/GenBank/DDBJ whole genome shotgun (WGS) entry which is preliminary data.</text>
</comment>